<dbReference type="RefSeq" id="WP_090828305.1">
    <property type="nucleotide sequence ID" value="NZ_FOBH01000004.1"/>
</dbReference>
<proteinExistence type="predicted"/>
<dbReference type="PANTHER" id="PTHR13847">
    <property type="entry name" value="SARCOSINE DEHYDROGENASE-RELATED"/>
    <property type="match status" value="1"/>
</dbReference>
<sequence length="375" mass="40967">MSSDVIVIGGGIAGLATAHELIRSGASVTILERSRCGLEASWAGAGILSPLLPWDYPQSVARLAQLSNSLFPEFIEALTTETGIDPEYQASGMLVLPELLPESSGDAKGLRQDARNQMAEDWCGRNAFPMTRVRSREIARALARDQEAFWLPGVCQVRNPRLLQALIRAVNLAGGKIVEHTAVAGLRVERGRTQSISTSQGDEYSADHYIVAAGPWSRQLLGEHALKLDIWPVRGQILLFKAQPGLLDTILLQEWDYFYLIPRHDGHILAGSTLEEAGFDKSPTTEARQILLAKAHALVPALTEETVSGHWAGLRPGSPANIPVIDRHPSISNLYLNSGHYRYGVTMAPGSARLLSNIILDKPQPVDVTPYQWPR</sequence>
<dbReference type="GO" id="GO:0050660">
    <property type="term" value="F:flavin adenine dinucleotide binding"/>
    <property type="evidence" value="ECO:0007669"/>
    <property type="project" value="InterPro"/>
</dbReference>
<organism evidence="5 6">
    <name type="scientific">Nitrosovibrio tenuis</name>
    <dbReference type="NCBI Taxonomy" id="1233"/>
    <lineage>
        <taxon>Bacteria</taxon>
        <taxon>Pseudomonadati</taxon>
        <taxon>Pseudomonadota</taxon>
        <taxon>Betaproteobacteria</taxon>
        <taxon>Nitrosomonadales</taxon>
        <taxon>Nitrosomonadaceae</taxon>
        <taxon>Nitrosovibrio</taxon>
    </lineage>
</organism>
<dbReference type="InterPro" id="IPR006076">
    <property type="entry name" value="FAD-dep_OxRdtase"/>
</dbReference>
<gene>
    <name evidence="5" type="ORF">SAMN05216387_10464</name>
</gene>
<evidence type="ECO:0000256" key="1">
    <source>
        <dbReference type="ARBA" id="ARBA00004948"/>
    </source>
</evidence>
<keyword evidence="6" id="KW-1185">Reference proteome</keyword>
<keyword evidence="2" id="KW-0784">Thiamine biosynthesis</keyword>
<dbReference type="InterPro" id="IPR036188">
    <property type="entry name" value="FAD/NAD-bd_sf"/>
</dbReference>
<dbReference type="EMBL" id="FOBH01000004">
    <property type="protein sequence ID" value="SEK98342.1"/>
    <property type="molecule type" value="Genomic_DNA"/>
</dbReference>
<evidence type="ECO:0000256" key="2">
    <source>
        <dbReference type="ARBA" id="ARBA00022977"/>
    </source>
</evidence>
<dbReference type="OrthoDB" id="18526at2"/>
<dbReference type="GO" id="GO:0005737">
    <property type="term" value="C:cytoplasm"/>
    <property type="evidence" value="ECO:0007669"/>
    <property type="project" value="TreeGrafter"/>
</dbReference>
<dbReference type="AlphaFoldDB" id="A0A1H7LHB6"/>
<name>A0A1H7LHB6_9PROT</name>
<feature type="domain" description="FAD dependent oxidoreductase" evidence="4">
    <location>
        <begin position="4"/>
        <end position="356"/>
    </location>
</feature>
<keyword evidence="3" id="KW-0560">Oxidoreductase</keyword>
<evidence type="ECO:0000256" key="3">
    <source>
        <dbReference type="ARBA" id="ARBA00023002"/>
    </source>
</evidence>
<comment type="pathway">
    <text evidence="1">Cofactor biosynthesis; thiamine diphosphate biosynthesis.</text>
</comment>
<dbReference type="GO" id="GO:0016491">
    <property type="term" value="F:oxidoreductase activity"/>
    <property type="evidence" value="ECO:0007669"/>
    <property type="project" value="UniProtKB-KW"/>
</dbReference>
<dbReference type="SUPFAM" id="SSF54373">
    <property type="entry name" value="FAD-linked reductases, C-terminal domain"/>
    <property type="match status" value="1"/>
</dbReference>
<dbReference type="Proteomes" id="UP000198620">
    <property type="component" value="Unassembled WGS sequence"/>
</dbReference>
<evidence type="ECO:0000313" key="5">
    <source>
        <dbReference type="EMBL" id="SEK98342.1"/>
    </source>
</evidence>
<accession>A0A1H7LHB6</accession>
<dbReference type="PANTHER" id="PTHR13847:SF289">
    <property type="entry name" value="GLYCINE OXIDASE"/>
    <property type="match status" value="1"/>
</dbReference>
<dbReference type="NCBIfam" id="TIGR02352">
    <property type="entry name" value="thiamin_ThiO"/>
    <property type="match status" value="1"/>
</dbReference>
<evidence type="ECO:0000259" key="4">
    <source>
        <dbReference type="Pfam" id="PF01266"/>
    </source>
</evidence>
<dbReference type="GO" id="GO:0009229">
    <property type="term" value="P:thiamine diphosphate biosynthetic process"/>
    <property type="evidence" value="ECO:0007669"/>
    <property type="project" value="UniProtKB-UniPathway"/>
</dbReference>
<dbReference type="SUPFAM" id="SSF51905">
    <property type="entry name" value="FAD/NAD(P)-binding domain"/>
    <property type="match status" value="1"/>
</dbReference>
<dbReference type="Gene3D" id="3.50.50.60">
    <property type="entry name" value="FAD/NAD(P)-binding domain"/>
    <property type="match status" value="1"/>
</dbReference>
<dbReference type="UniPathway" id="UPA00060"/>
<dbReference type="GO" id="GO:0009228">
    <property type="term" value="P:thiamine biosynthetic process"/>
    <property type="evidence" value="ECO:0007669"/>
    <property type="project" value="UniProtKB-KW"/>
</dbReference>
<dbReference type="InterPro" id="IPR012727">
    <property type="entry name" value="Gly_oxidase_ThiO"/>
</dbReference>
<protein>
    <submittedName>
        <fullName evidence="5">Glycine oxidase</fullName>
    </submittedName>
</protein>
<evidence type="ECO:0000313" key="6">
    <source>
        <dbReference type="Proteomes" id="UP000198620"/>
    </source>
</evidence>
<dbReference type="Gene3D" id="3.30.9.10">
    <property type="entry name" value="D-Amino Acid Oxidase, subunit A, domain 2"/>
    <property type="match status" value="1"/>
</dbReference>
<dbReference type="Pfam" id="PF01266">
    <property type="entry name" value="DAO"/>
    <property type="match status" value="1"/>
</dbReference>
<dbReference type="STRING" id="1233.SAMN05216387_10464"/>
<reference evidence="5 6" key="1">
    <citation type="submission" date="2016-10" db="EMBL/GenBank/DDBJ databases">
        <authorList>
            <person name="de Groot N.N."/>
        </authorList>
    </citation>
    <scope>NUCLEOTIDE SEQUENCE [LARGE SCALE GENOMIC DNA]</scope>
    <source>
        <strain evidence="5 6">Nv1</strain>
    </source>
</reference>